<evidence type="ECO:0000259" key="17">
    <source>
        <dbReference type="Pfam" id="PF04695"/>
    </source>
</evidence>
<dbReference type="InterPro" id="IPR025655">
    <property type="entry name" value="PEX14"/>
</dbReference>
<dbReference type="OrthoDB" id="441517at2759"/>
<evidence type="ECO:0000256" key="16">
    <source>
        <dbReference type="SAM" id="Phobius"/>
    </source>
</evidence>
<comment type="subcellular location">
    <subcellularLocation>
        <location evidence="1">Peroxisome membrane</location>
        <topology evidence="1">Single-pass membrane protein</topology>
    </subcellularLocation>
</comment>
<keyword evidence="7" id="KW-0811">Translocation</keyword>
<keyword evidence="6 16" id="KW-1133">Transmembrane helix</keyword>
<dbReference type="InterPro" id="IPR006785">
    <property type="entry name" value="Pex14_N"/>
</dbReference>
<dbReference type="GO" id="GO:1990429">
    <property type="term" value="C:peroxisomal importomer complex"/>
    <property type="evidence" value="ECO:0007669"/>
    <property type="project" value="TreeGrafter"/>
</dbReference>
<comment type="similarity">
    <text evidence="2 14">Belongs to the peroxin-14 family.</text>
</comment>
<dbReference type="AlphaFoldDB" id="A0A6J1C3E7"/>
<evidence type="ECO:0000256" key="10">
    <source>
        <dbReference type="ARBA" id="ARBA00029502"/>
    </source>
</evidence>
<keyword evidence="4 16" id="KW-0812">Transmembrane</keyword>
<protein>
    <recommendedName>
        <fullName evidence="10 14">Peroxisomal membrane protein PEX14</fullName>
    </recommendedName>
    <alternativeName>
        <fullName evidence="11 14">Peroxin-14</fullName>
    </alternativeName>
</protein>
<feature type="compositionally biased region" description="Polar residues" evidence="15">
    <location>
        <begin position="470"/>
        <end position="514"/>
    </location>
</feature>
<evidence type="ECO:0000256" key="5">
    <source>
        <dbReference type="ARBA" id="ARBA00022927"/>
    </source>
</evidence>
<evidence type="ECO:0000313" key="22">
    <source>
        <dbReference type="RefSeq" id="XP_022134943.1"/>
    </source>
</evidence>
<evidence type="ECO:0000256" key="6">
    <source>
        <dbReference type="ARBA" id="ARBA00022989"/>
    </source>
</evidence>
<evidence type="ECO:0000256" key="15">
    <source>
        <dbReference type="SAM" id="MobiDB-lite"/>
    </source>
</evidence>
<evidence type="ECO:0000256" key="14">
    <source>
        <dbReference type="RuleBase" id="RU367032"/>
    </source>
</evidence>
<evidence type="ECO:0000256" key="11">
    <source>
        <dbReference type="ARBA" id="ARBA00029691"/>
    </source>
</evidence>
<evidence type="ECO:0000256" key="8">
    <source>
        <dbReference type="ARBA" id="ARBA00023136"/>
    </source>
</evidence>
<evidence type="ECO:0000256" key="4">
    <source>
        <dbReference type="ARBA" id="ARBA00022692"/>
    </source>
</evidence>
<keyword evidence="20" id="KW-1185">Reference proteome</keyword>
<feature type="region of interest" description="Disordered" evidence="15">
    <location>
        <begin position="466"/>
        <end position="524"/>
    </location>
</feature>
<feature type="domain" description="Peroxisomal membrane protein PEX14-like KPWE" evidence="18">
    <location>
        <begin position="322"/>
        <end position="370"/>
    </location>
</feature>
<comment type="function">
    <text evidence="12 14">Component of the PEX13-PEX14 docking complex, a translocon channel that specifically mediates the import of peroxisomal cargo proteins bound to PEX5 receptor. The PEX13-PEX14 docking complex forms a large import pore which can be opened to a diameter of about 9 nm. Mechanistically, PEX5 receptor along with cargo proteins associates with the PEX14 subunit of the PEX13-PEX14 docking complex in the cytosol, leading to the insertion of the receptor into the organelle membrane with the concomitant translocation of the cargo into the peroxisome matrix.</text>
</comment>
<dbReference type="FunFam" id="1.10.10.10:FF:000217">
    <property type="entry name" value="Peroxisomal membrane protein PEX14"/>
    <property type="match status" value="1"/>
</dbReference>
<dbReference type="GeneID" id="111007072"/>
<evidence type="ECO:0000259" key="18">
    <source>
        <dbReference type="Pfam" id="PF17733"/>
    </source>
</evidence>
<feature type="domain" description="Peroxisome membrane anchor protein Pex14p N-terminal" evidence="17">
    <location>
        <begin position="53"/>
        <end position="97"/>
    </location>
</feature>
<evidence type="ECO:0000256" key="1">
    <source>
        <dbReference type="ARBA" id="ARBA00004549"/>
    </source>
</evidence>
<dbReference type="RefSeq" id="XP_022134943.1">
    <property type="nucleotide sequence ID" value="XM_022279251.1"/>
</dbReference>
<evidence type="ECO:0000256" key="13">
    <source>
        <dbReference type="ARBA" id="ARBA00064754"/>
    </source>
</evidence>
<reference evidence="21 22" key="1">
    <citation type="submission" date="2025-04" db="UniProtKB">
        <authorList>
            <consortium name="RefSeq"/>
        </authorList>
    </citation>
    <scope>IDENTIFICATION</scope>
    <source>
        <strain evidence="21 22">OHB3-1</strain>
    </source>
</reference>
<evidence type="ECO:0000256" key="12">
    <source>
        <dbReference type="ARBA" id="ARBA00053920"/>
    </source>
</evidence>
<feature type="region of interest" description="Disordered" evidence="15">
    <location>
        <begin position="341"/>
        <end position="377"/>
    </location>
</feature>
<dbReference type="PANTHER" id="PTHR23058:SF0">
    <property type="entry name" value="PEROXISOMAL MEMBRANE PROTEIN PEX14"/>
    <property type="match status" value="1"/>
</dbReference>
<dbReference type="RefSeq" id="XP_022134942.1">
    <property type="nucleotide sequence ID" value="XM_022279250.1"/>
</dbReference>
<dbReference type="GO" id="GO:0005778">
    <property type="term" value="C:peroxisomal membrane"/>
    <property type="evidence" value="ECO:0007669"/>
    <property type="project" value="UniProtKB-SubCell"/>
</dbReference>
<accession>A0A6J1C3E7</accession>
<keyword evidence="5 14" id="KW-0653">Protein transport</keyword>
<feature type="compositionally biased region" description="Basic and acidic residues" evidence="15">
    <location>
        <begin position="25"/>
        <end position="38"/>
    </location>
</feature>
<dbReference type="GO" id="GO:0005102">
    <property type="term" value="F:signaling receptor binding"/>
    <property type="evidence" value="ECO:0007669"/>
    <property type="project" value="TreeGrafter"/>
</dbReference>
<gene>
    <name evidence="21 22" type="primary">LOC111007072</name>
</gene>
<dbReference type="Gene3D" id="1.10.10.10">
    <property type="entry name" value="Winged helix-like DNA-binding domain superfamily/Winged helix DNA-binding domain"/>
    <property type="match status" value="1"/>
</dbReference>
<dbReference type="Pfam" id="PF23020">
    <property type="entry name" value="PEX14-like_2nd"/>
    <property type="match status" value="1"/>
</dbReference>
<evidence type="ECO:0000256" key="7">
    <source>
        <dbReference type="ARBA" id="ARBA00023010"/>
    </source>
</evidence>
<comment type="subunit">
    <text evidence="13">Interacts with PEX13; forming the PEX13-PEX14 docking complex. Interacts with PEX5 (via WxxxF/Y motifs).</text>
</comment>
<feature type="region of interest" description="Disordered" evidence="15">
    <location>
        <begin position="1"/>
        <end position="52"/>
    </location>
</feature>
<keyword evidence="9 14" id="KW-0576">Peroxisome</keyword>
<keyword evidence="3 14" id="KW-0813">Transport</keyword>
<dbReference type="GO" id="GO:0016560">
    <property type="term" value="P:protein import into peroxisome matrix, docking"/>
    <property type="evidence" value="ECO:0007669"/>
    <property type="project" value="UniProtKB-UniRule"/>
</dbReference>
<evidence type="ECO:0000313" key="20">
    <source>
        <dbReference type="Proteomes" id="UP000504603"/>
    </source>
</evidence>
<dbReference type="Pfam" id="PF17733">
    <property type="entry name" value="KPWE_dom"/>
    <property type="match status" value="1"/>
</dbReference>
<feature type="transmembrane region" description="Helical" evidence="16">
    <location>
        <begin position="154"/>
        <end position="175"/>
    </location>
</feature>
<dbReference type="Proteomes" id="UP000504603">
    <property type="component" value="Unplaced"/>
</dbReference>
<dbReference type="InterPro" id="IPR036388">
    <property type="entry name" value="WH-like_DNA-bd_sf"/>
</dbReference>
<evidence type="ECO:0000256" key="3">
    <source>
        <dbReference type="ARBA" id="ARBA00022448"/>
    </source>
</evidence>
<proteinExistence type="inferred from homology"/>
<evidence type="ECO:0000259" key="19">
    <source>
        <dbReference type="Pfam" id="PF23020"/>
    </source>
</evidence>
<dbReference type="InterPro" id="IPR054154">
    <property type="entry name" value="PEX14-like_M_plants"/>
</dbReference>
<sequence length="524" mass="56637">MAATPPSDDENSQNSAPAPAPARATNEDRGDAKAEVEKQTSPPSVFVNSEPMREDQVQNAVKFLQHPRVKGSPVVYRRSFLERKGLTKEEIDEAFRRVPDPPPTAQTANVSQDGQVNLVQPQPSTQSLQPVAGVPPPGGAVSSVGTITRSRFHWYHAILAVGILAVSGAGTVVVIKNAIIPRLKSWVRKVVLEEDDGVEKKINSKPSVAEEAAAAAKAAAAAASDVAKASQEMLYSKNEDKKKFEDCVNLLDAQLGQMKLMLNAIQKLEATTYGRAATFDQEDYRIATMSSKQAYANGKLDTNMQTVTPSLTAAPVESSVAPHPKSYMEIMAMVQRGEKPSNIRDIDDLPPNPNQQPSNPRLAPKAKPWEVGTQNNSGFYSQTQEDGEGLNSLTPNNGVTYQINGNASVPWWQKRNVNITENDSNELKVGSSSGLTAEKSVQRTWVPPQPPPVALPEAAEAIRRPKPSIQKEQFTDEQLVTNPNVTDELQKATKISESGGTTNYENLGESSSEIQVEENGSGGQ</sequence>
<keyword evidence="8 14" id="KW-0472">Membrane</keyword>
<evidence type="ECO:0000256" key="9">
    <source>
        <dbReference type="ARBA" id="ARBA00023140"/>
    </source>
</evidence>
<evidence type="ECO:0000256" key="2">
    <source>
        <dbReference type="ARBA" id="ARBA00005443"/>
    </source>
</evidence>
<dbReference type="PANTHER" id="PTHR23058">
    <property type="entry name" value="PEROXISOMAL MEMBRANE PROTEIN PEX14"/>
    <property type="match status" value="1"/>
</dbReference>
<evidence type="ECO:0000313" key="21">
    <source>
        <dbReference type="RefSeq" id="XP_022134942.1"/>
    </source>
</evidence>
<dbReference type="KEGG" id="mcha:111007072"/>
<name>A0A6J1C3E7_MOMCH</name>
<dbReference type="Pfam" id="PF04695">
    <property type="entry name" value="Pex14_N"/>
    <property type="match status" value="1"/>
</dbReference>
<dbReference type="InterPro" id="IPR040554">
    <property type="entry name" value="KPWE_PEX14_dom"/>
</dbReference>
<organism evidence="20 22">
    <name type="scientific">Momordica charantia</name>
    <name type="common">Bitter gourd</name>
    <name type="synonym">Balsam pear</name>
    <dbReference type="NCBI Taxonomy" id="3673"/>
    <lineage>
        <taxon>Eukaryota</taxon>
        <taxon>Viridiplantae</taxon>
        <taxon>Streptophyta</taxon>
        <taxon>Embryophyta</taxon>
        <taxon>Tracheophyta</taxon>
        <taxon>Spermatophyta</taxon>
        <taxon>Magnoliopsida</taxon>
        <taxon>eudicotyledons</taxon>
        <taxon>Gunneridae</taxon>
        <taxon>Pentapetalae</taxon>
        <taxon>rosids</taxon>
        <taxon>fabids</taxon>
        <taxon>Cucurbitales</taxon>
        <taxon>Cucurbitaceae</taxon>
        <taxon>Momordiceae</taxon>
        <taxon>Momordica</taxon>
    </lineage>
</organism>
<feature type="domain" description="Peroxisomal membrane protein PEX14 central plants" evidence="19">
    <location>
        <begin position="150"/>
        <end position="269"/>
    </location>
</feature>